<dbReference type="PANTHER" id="PTHR43252:SF6">
    <property type="entry name" value="NEGATIVE TRANSCRIPTION REGULATOR PADR"/>
    <property type="match status" value="1"/>
</dbReference>
<dbReference type="Pfam" id="PF03551">
    <property type="entry name" value="PadR"/>
    <property type="match status" value="1"/>
</dbReference>
<reference evidence="4" key="1">
    <citation type="submission" date="2020-02" db="EMBL/GenBank/DDBJ databases">
        <authorList>
            <person name="Meier V. D."/>
        </authorList>
    </citation>
    <scope>NUCLEOTIDE SEQUENCE</scope>
    <source>
        <strain evidence="4">AVDCRST_MAG83</strain>
    </source>
</reference>
<protein>
    <submittedName>
        <fullName evidence="4">Transcriptional regulator, PadR family</fullName>
    </submittedName>
</protein>
<feature type="domain" description="Transcription regulator PadR C-terminal" evidence="3">
    <location>
        <begin position="94"/>
        <end position="175"/>
    </location>
</feature>
<dbReference type="RefSeq" id="WP_294568858.1">
    <property type="nucleotide sequence ID" value="NZ_CADCTE010000148.1"/>
</dbReference>
<dbReference type="Gene3D" id="1.10.10.10">
    <property type="entry name" value="Winged helix-like DNA-binding domain superfamily/Winged helix DNA-binding domain"/>
    <property type="match status" value="1"/>
</dbReference>
<evidence type="ECO:0000259" key="2">
    <source>
        <dbReference type="Pfam" id="PF03551"/>
    </source>
</evidence>
<dbReference type="AlphaFoldDB" id="A0A6J4IW96"/>
<sequence length="203" mass="22193">MSRTEQTQTAVLGALSVMPMTGYALREEIRSVLGHFWSESFGQIYPALAELQRQGLIERRGADRARASVFAITPAGTARLRELLSEPAQPVRPRNGLMLRLFFGRQLGPEACRNLIREAREEAEARLAELAVGRSESQEGPHAQDRPYWLLTISAGEHAARAAIAWADDALEALEALSDSAAPNPAAEPPAVSETVHPVREHP</sequence>
<dbReference type="InterPro" id="IPR005149">
    <property type="entry name" value="Tscrpt_reg_PadR_N"/>
</dbReference>
<dbReference type="PANTHER" id="PTHR43252">
    <property type="entry name" value="TRANSCRIPTIONAL REGULATOR YQJI"/>
    <property type="match status" value="1"/>
</dbReference>
<feature type="domain" description="Transcription regulator PadR N-terminal" evidence="2">
    <location>
        <begin position="11"/>
        <end position="82"/>
    </location>
</feature>
<dbReference type="EMBL" id="CADCTE010000148">
    <property type="protein sequence ID" value="CAA9260440.1"/>
    <property type="molecule type" value="Genomic_DNA"/>
</dbReference>
<evidence type="ECO:0000259" key="3">
    <source>
        <dbReference type="Pfam" id="PF10400"/>
    </source>
</evidence>
<dbReference type="InterPro" id="IPR018309">
    <property type="entry name" value="Tscrpt_reg_PadR_C"/>
</dbReference>
<gene>
    <name evidence="4" type="ORF">AVDCRST_MAG83-2704</name>
</gene>
<accession>A0A6J4IW96</accession>
<feature type="region of interest" description="Disordered" evidence="1">
    <location>
        <begin position="178"/>
        <end position="203"/>
    </location>
</feature>
<dbReference type="InterPro" id="IPR036390">
    <property type="entry name" value="WH_DNA-bd_sf"/>
</dbReference>
<feature type="compositionally biased region" description="Low complexity" evidence="1">
    <location>
        <begin position="178"/>
        <end position="191"/>
    </location>
</feature>
<dbReference type="InterPro" id="IPR036388">
    <property type="entry name" value="WH-like_DNA-bd_sf"/>
</dbReference>
<evidence type="ECO:0000256" key="1">
    <source>
        <dbReference type="SAM" id="MobiDB-lite"/>
    </source>
</evidence>
<proteinExistence type="predicted"/>
<dbReference type="Gene3D" id="6.10.140.190">
    <property type="match status" value="1"/>
</dbReference>
<dbReference type="Pfam" id="PF10400">
    <property type="entry name" value="Vir_act_alpha_C"/>
    <property type="match status" value="1"/>
</dbReference>
<dbReference type="SUPFAM" id="SSF46785">
    <property type="entry name" value="Winged helix' DNA-binding domain"/>
    <property type="match status" value="1"/>
</dbReference>
<name>A0A6J4IW96_9MICC</name>
<organism evidence="4">
    <name type="scientific">uncultured Arthrobacter sp</name>
    <dbReference type="NCBI Taxonomy" id="114050"/>
    <lineage>
        <taxon>Bacteria</taxon>
        <taxon>Bacillati</taxon>
        <taxon>Actinomycetota</taxon>
        <taxon>Actinomycetes</taxon>
        <taxon>Micrococcales</taxon>
        <taxon>Micrococcaceae</taxon>
        <taxon>Arthrobacter</taxon>
        <taxon>environmental samples</taxon>
    </lineage>
</organism>
<evidence type="ECO:0000313" key="4">
    <source>
        <dbReference type="EMBL" id="CAA9260440.1"/>
    </source>
</evidence>